<organism evidence="15 17">
    <name type="scientific">Adineta steineri</name>
    <dbReference type="NCBI Taxonomy" id="433720"/>
    <lineage>
        <taxon>Eukaryota</taxon>
        <taxon>Metazoa</taxon>
        <taxon>Spiralia</taxon>
        <taxon>Gnathifera</taxon>
        <taxon>Rotifera</taxon>
        <taxon>Eurotatoria</taxon>
        <taxon>Bdelloidea</taxon>
        <taxon>Adinetida</taxon>
        <taxon>Adinetidae</taxon>
        <taxon>Adineta</taxon>
    </lineage>
</organism>
<feature type="transmembrane region" description="Helical" evidence="12">
    <location>
        <begin position="298"/>
        <end position="321"/>
    </location>
</feature>
<keyword evidence="4 12" id="KW-0812">Transmembrane</keyword>
<dbReference type="GO" id="GO:0016887">
    <property type="term" value="F:ATP hydrolysis activity"/>
    <property type="evidence" value="ECO:0007669"/>
    <property type="project" value="InterPro"/>
</dbReference>
<dbReference type="OrthoDB" id="6500128at2759"/>
<dbReference type="EMBL" id="CAJOAY010000810">
    <property type="protein sequence ID" value="CAF3739161.1"/>
    <property type="molecule type" value="Genomic_DNA"/>
</dbReference>
<dbReference type="Gene3D" id="3.40.50.300">
    <property type="entry name" value="P-loop containing nucleotide triphosphate hydrolases"/>
    <property type="match status" value="2"/>
</dbReference>
<keyword evidence="9 12" id="KW-1133">Transmembrane helix</keyword>
<evidence type="ECO:0000256" key="12">
    <source>
        <dbReference type="SAM" id="Phobius"/>
    </source>
</evidence>
<dbReference type="FunFam" id="1.20.1560.10:FF:000018">
    <property type="entry name" value="ATP-binding cassette subfamily B member 11"/>
    <property type="match status" value="1"/>
</dbReference>
<evidence type="ECO:0000259" key="13">
    <source>
        <dbReference type="PROSITE" id="PS50893"/>
    </source>
</evidence>
<evidence type="ECO:0000256" key="11">
    <source>
        <dbReference type="ARBA" id="ARBA00023180"/>
    </source>
</evidence>
<keyword evidence="3" id="KW-0813">Transport</keyword>
<feature type="transmembrane region" description="Helical" evidence="12">
    <location>
        <begin position="714"/>
        <end position="738"/>
    </location>
</feature>
<feature type="transmembrane region" description="Helical" evidence="12">
    <location>
        <begin position="333"/>
        <end position="352"/>
    </location>
</feature>
<dbReference type="SUPFAM" id="SSF90123">
    <property type="entry name" value="ABC transporter transmembrane region"/>
    <property type="match status" value="2"/>
</dbReference>
<dbReference type="CDD" id="cd18578">
    <property type="entry name" value="ABC_6TM_Pgp_ABCB1_D2_like"/>
    <property type="match status" value="1"/>
</dbReference>
<keyword evidence="8" id="KW-1278">Translocase</keyword>
<feature type="transmembrane region" description="Helical" evidence="12">
    <location>
        <begin position="122"/>
        <end position="143"/>
    </location>
</feature>
<keyword evidence="6" id="KW-0547">Nucleotide-binding</keyword>
<evidence type="ECO:0000313" key="16">
    <source>
        <dbReference type="EMBL" id="CAF3739161.1"/>
    </source>
</evidence>
<keyword evidence="7" id="KW-0067">ATP-binding</keyword>
<dbReference type="FunFam" id="1.20.1560.10:FF:000009">
    <property type="entry name" value="ABC transporter B family member 1"/>
    <property type="match status" value="1"/>
</dbReference>
<evidence type="ECO:0000256" key="1">
    <source>
        <dbReference type="ARBA" id="ARBA00004141"/>
    </source>
</evidence>
<dbReference type="PROSITE" id="PS50929">
    <property type="entry name" value="ABC_TM1F"/>
    <property type="match status" value="2"/>
</dbReference>
<evidence type="ECO:0000313" key="15">
    <source>
        <dbReference type="EMBL" id="CAF0750916.1"/>
    </source>
</evidence>
<dbReference type="Pfam" id="PF00005">
    <property type="entry name" value="ABC_tran"/>
    <property type="match status" value="2"/>
</dbReference>
<gene>
    <name evidence="16" type="ORF">OKA104_LOCUS14987</name>
    <name evidence="15" type="ORF">VCS650_LOCUS1230</name>
</gene>
<feature type="domain" description="ABC transporter" evidence="13">
    <location>
        <begin position="399"/>
        <end position="632"/>
    </location>
</feature>
<dbReference type="SMART" id="SM00382">
    <property type="entry name" value="AAA"/>
    <property type="match status" value="2"/>
</dbReference>
<evidence type="ECO:0000256" key="4">
    <source>
        <dbReference type="ARBA" id="ARBA00022692"/>
    </source>
</evidence>
<dbReference type="Gene3D" id="1.20.1560.10">
    <property type="entry name" value="ABC transporter type 1, transmembrane domain"/>
    <property type="match status" value="1"/>
</dbReference>
<evidence type="ECO:0000256" key="9">
    <source>
        <dbReference type="ARBA" id="ARBA00022989"/>
    </source>
</evidence>
<dbReference type="InterPro" id="IPR003439">
    <property type="entry name" value="ABC_transporter-like_ATP-bd"/>
</dbReference>
<feature type="domain" description="ABC transporter" evidence="13">
    <location>
        <begin position="1042"/>
        <end position="1280"/>
    </location>
</feature>
<feature type="domain" description="ABC transmembrane type-1" evidence="14">
    <location>
        <begin position="718"/>
        <end position="1007"/>
    </location>
</feature>
<evidence type="ECO:0000259" key="14">
    <source>
        <dbReference type="PROSITE" id="PS50929"/>
    </source>
</evidence>
<name>A0A813PIB4_9BILA</name>
<dbReference type="InterPro" id="IPR036640">
    <property type="entry name" value="ABC1_TM_sf"/>
</dbReference>
<evidence type="ECO:0000256" key="10">
    <source>
        <dbReference type="ARBA" id="ARBA00023136"/>
    </source>
</evidence>
<accession>A0A813PIB4</accession>
<dbReference type="PANTHER" id="PTHR43394">
    <property type="entry name" value="ATP-DEPENDENT PERMEASE MDL1, MITOCHONDRIAL"/>
    <property type="match status" value="1"/>
</dbReference>
<feature type="transmembrane region" description="Helical" evidence="12">
    <location>
        <begin position="838"/>
        <end position="856"/>
    </location>
</feature>
<dbReference type="InterPro" id="IPR027417">
    <property type="entry name" value="P-loop_NTPase"/>
</dbReference>
<comment type="caution">
    <text evidence="15">The sequence shown here is derived from an EMBL/GenBank/DDBJ whole genome shotgun (WGS) entry which is preliminary data.</text>
</comment>
<dbReference type="InterPro" id="IPR017871">
    <property type="entry name" value="ABC_transporter-like_CS"/>
</dbReference>
<dbReference type="FunFam" id="3.40.50.300:FF:000205">
    <property type="entry name" value="ABC transporter B family member 4"/>
    <property type="match status" value="1"/>
</dbReference>
<evidence type="ECO:0000256" key="5">
    <source>
        <dbReference type="ARBA" id="ARBA00022737"/>
    </source>
</evidence>
<dbReference type="GO" id="GO:0005524">
    <property type="term" value="F:ATP binding"/>
    <property type="evidence" value="ECO:0007669"/>
    <property type="project" value="UniProtKB-KW"/>
</dbReference>
<dbReference type="Proteomes" id="UP000663881">
    <property type="component" value="Unassembled WGS sequence"/>
</dbReference>
<evidence type="ECO:0000256" key="3">
    <source>
        <dbReference type="ARBA" id="ARBA00022448"/>
    </source>
</evidence>
<dbReference type="PANTHER" id="PTHR43394:SF27">
    <property type="entry name" value="ATP-DEPENDENT TRANSLOCASE ABCB1-LIKE"/>
    <property type="match status" value="1"/>
</dbReference>
<protein>
    <submittedName>
        <fullName evidence="15">Uncharacterized protein</fullName>
    </submittedName>
</protein>
<dbReference type="Pfam" id="PF00664">
    <property type="entry name" value="ABC_membrane"/>
    <property type="match status" value="2"/>
</dbReference>
<keyword evidence="10 12" id="KW-0472">Membrane</keyword>
<comment type="subcellular location">
    <subcellularLocation>
        <location evidence="1">Membrane</location>
        <topology evidence="1">Multi-pass membrane protein</topology>
    </subcellularLocation>
</comment>
<dbReference type="InterPro" id="IPR011527">
    <property type="entry name" value="ABC1_TM_dom"/>
</dbReference>
<dbReference type="CDD" id="cd18577">
    <property type="entry name" value="ABC_6TM_Pgp_ABCB1_D1_like"/>
    <property type="match status" value="1"/>
</dbReference>
<evidence type="ECO:0000313" key="17">
    <source>
        <dbReference type="Proteomes" id="UP000663891"/>
    </source>
</evidence>
<dbReference type="GO" id="GO:0090374">
    <property type="term" value="P:oligopeptide export from mitochondrion"/>
    <property type="evidence" value="ECO:0007669"/>
    <property type="project" value="TreeGrafter"/>
</dbReference>
<feature type="transmembrane region" description="Helical" evidence="12">
    <location>
        <begin position="939"/>
        <end position="961"/>
    </location>
</feature>
<dbReference type="GO" id="GO:0005743">
    <property type="term" value="C:mitochondrial inner membrane"/>
    <property type="evidence" value="ECO:0007669"/>
    <property type="project" value="TreeGrafter"/>
</dbReference>
<dbReference type="InterPro" id="IPR003593">
    <property type="entry name" value="AAA+_ATPase"/>
</dbReference>
<evidence type="ECO:0000256" key="2">
    <source>
        <dbReference type="ARBA" id="ARBA00007577"/>
    </source>
</evidence>
<dbReference type="PROSITE" id="PS50893">
    <property type="entry name" value="ABC_TRANSPORTER_2"/>
    <property type="match status" value="2"/>
</dbReference>
<sequence>MAFQSGRSSFLSTLPLFRKSSESEKDETRHLKFYQLYRFADIWDIFLMIIGTIAAIIAGSLYSVMLILYRRAMTELVNLGKLKANITTNTTMTTNQSKCFIVPNNSTTFHSPENDINDVVNYYVLVGFLSVFFYWLAWVTWILSSERQVRRMRYALFRNILRQEIGWFDVHNTGELSNHLIRDLGTIKDGMNDKMADFIALLSRVIASIIYGLLIGWKLTLVFLSVTPLIVLSFNFTVVVIIKYTKKEIEAFVSASSIAQEVLQSIRTVTAFHGQKKEEERFCENLILAKQIGIKKGLYMGLSQCLYQIFLFFAFGITFWYGPELVRTDCTHYSAGTVLAVFIGCMVATFSLSQFVPNFQSFAEAFASGSYVFDIIDRQTAIDVTSNEGDTPQKFIGDIVFDNVMFSYPARPEALILNRLSLNIPSGKTIAIVGESGNGKSTIIQLIQRFYDPDEGQIFLDGKDVKTLNVAWLRSHIGIVSQEPVLFNISIEDNILFGKPNATDDEIEAAAKMANAHDFIMELPEKYKTLAGDKLSGGQKQRVAIARALISDPKILLLDEATSALDNTSERIVQDALDKAKMGRTTIVIAHRLSTIQNADLILILEHGQMVEYGIHDELMEQKGFYYELVTTRSKKEEEEQVHLHIHEEEEDDDAIEKSISHTLPKQISLSSDVTDENMNSNDDIKSNESLEKSKKSFNTPLIFKVFKLNLPEWYWIVLGTISSIIFGATPPLVALIFSEVYSLFAEPDVEKQKHLTIIYAASIFAIGIVVGVAQCLSTAAFAKSGEEFTMRMRKKTFSAILQQDMEYFDQESNSVGALVTRLATDASALKGMIGVRLGIILQAASALITALAIAFAAGWKLAFIVTCFIPLMMVLGKIQAQKQSKAGETKIKNSYVEEGGQYATQALEHIRTVVALRREDYFIHFYENALNQEFKKQICIMHVAGITAGIGNSVTFFLHAANFAYGTKLVVEGEITFDKIFRIFAVITFAMVSIGRSLALIPDYSKARQSALRIIELNKQKSKINPHDESGIILNDVVGNIEFHNVHFRYANRPTIPTLRKFSLNCSSLSTTALVGPSGSGKSTSIALLERFYDPLKGKILLDGYDLKDLNIQWFRSLIGFVQQEPILFNLSIRDNIAYGDNSRQIPQDEIDNAAKMANIYELIISLPEGFDTLCGSKGNQLSGGEKQRIAIARALIRSPKILLLDEATSALDNKSEQVVQHALDQAISNRTCLTTAHRLSTIQNSQKIAVIAHGKMREEGTHDELLKLNGIYKKLTLAQERLT</sequence>
<dbReference type="Proteomes" id="UP000663891">
    <property type="component" value="Unassembled WGS sequence"/>
</dbReference>
<dbReference type="SUPFAM" id="SSF52540">
    <property type="entry name" value="P-loop containing nucleoside triphosphate hydrolases"/>
    <property type="match status" value="2"/>
</dbReference>
<reference evidence="15" key="1">
    <citation type="submission" date="2021-02" db="EMBL/GenBank/DDBJ databases">
        <authorList>
            <person name="Nowell W R."/>
        </authorList>
    </citation>
    <scope>NUCLEOTIDE SEQUENCE</scope>
</reference>
<feature type="transmembrane region" description="Helical" evidence="12">
    <location>
        <begin position="862"/>
        <end position="881"/>
    </location>
</feature>
<feature type="transmembrane region" description="Helical" evidence="12">
    <location>
        <begin position="981"/>
        <end position="1002"/>
    </location>
</feature>
<evidence type="ECO:0000256" key="7">
    <source>
        <dbReference type="ARBA" id="ARBA00022840"/>
    </source>
</evidence>
<evidence type="ECO:0000256" key="8">
    <source>
        <dbReference type="ARBA" id="ARBA00022967"/>
    </source>
</evidence>
<feature type="transmembrane region" description="Helical" evidence="12">
    <location>
        <begin position="45"/>
        <end position="69"/>
    </location>
</feature>
<feature type="transmembrane region" description="Helical" evidence="12">
    <location>
        <begin position="198"/>
        <end position="217"/>
    </location>
</feature>
<feature type="domain" description="ABC transmembrane type-1" evidence="14">
    <location>
        <begin position="49"/>
        <end position="364"/>
    </location>
</feature>
<feature type="transmembrane region" description="Helical" evidence="12">
    <location>
        <begin position="223"/>
        <end position="242"/>
    </location>
</feature>
<proteinExistence type="inferred from homology"/>
<dbReference type="GO" id="GO:0015421">
    <property type="term" value="F:ABC-type oligopeptide transporter activity"/>
    <property type="evidence" value="ECO:0007669"/>
    <property type="project" value="TreeGrafter"/>
</dbReference>
<dbReference type="InterPro" id="IPR039421">
    <property type="entry name" value="Type_1_exporter"/>
</dbReference>
<keyword evidence="5" id="KW-0677">Repeat</keyword>
<keyword evidence="11" id="KW-0325">Glycoprotein</keyword>
<comment type="similarity">
    <text evidence="2">Belongs to the ABC transporter superfamily. ABCB family. Multidrug resistance exporter (TC 3.A.1.201) subfamily.</text>
</comment>
<dbReference type="CDD" id="cd03249">
    <property type="entry name" value="ABC_MTABC3_MDL1_MDL2"/>
    <property type="match status" value="2"/>
</dbReference>
<feature type="transmembrane region" description="Helical" evidence="12">
    <location>
        <begin position="758"/>
        <end position="783"/>
    </location>
</feature>
<evidence type="ECO:0000256" key="6">
    <source>
        <dbReference type="ARBA" id="ARBA00022741"/>
    </source>
</evidence>
<dbReference type="EMBL" id="CAJNON010000006">
    <property type="protein sequence ID" value="CAF0750916.1"/>
    <property type="molecule type" value="Genomic_DNA"/>
</dbReference>
<dbReference type="FunFam" id="3.40.50.300:FF:000479">
    <property type="entry name" value="Multidrug resistance protein 1A"/>
    <property type="match status" value="1"/>
</dbReference>
<dbReference type="PROSITE" id="PS00211">
    <property type="entry name" value="ABC_TRANSPORTER_1"/>
    <property type="match status" value="2"/>
</dbReference>